<dbReference type="PANTHER" id="PTHR42794:SF1">
    <property type="entry name" value="HEMIN IMPORT ATP-BINDING PROTEIN HMUV"/>
    <property type="match status" value="1"/>
</dbReference>
<dbReference type="Pfam" id="PF00005">
    <property type="entry name" value="ABC_tran"/>
    <property type="match status" value="1"/>
</dbReference>
<reference evidence="6 7" key="1">
    <citation type="submission" date="2019-03" db="EMBL/GenBank/DDBJ databases">
        <title>Metabolic potential of uncultured bacteria and archaea associated with petroleum seepage in deep-sea sediments.</title>
        <authorList>
            <person name="Dong X."/>
            <person name="Hubert C."/>
        </authorList>
    </citation>
    <scope>NUCLEOTIDE SEQUENCE [LARGE SCALE GENOMIC DNA]</scope>
    <source>
        <strain evidence="6">E29_bin25</strain>
    </source>
</reference>
<keyword evidence="4" id="KW-1278">Translocase</keyword>
<dbReference type="Proteomes" id="UP000315669">
    <property type="component" value="Unassembled WGS sequence"/>
</dbReference>
<feature type="domain" description="ABC transporter" evidence="5">
    <location>
        <begin position="10"/>
        <end position="246"/>
    </location>
</feature>
<dbReference type="GO" id="GO:0005524">
    <property type="term" value="F:ATP binding"/>
    <property type="evidence" value="ECO:0007669"/>
    <property type="project" value="UniProtKB-KW"/>
</dbReference>
<evidence type="ECO:0000313" key="7">
    <source>
        <dbReference type="Proteomes" id="UP000315669"/>
    </source>
</evidence>
<dbReference type="InterPro" id="IPR003439">
    <property type="entry name" value="ABC_transporter-like_ATP-bd"/>
</dbReference>
<evidence type="ECO:0000256" key="4">
    <source>
        <dbReference type="ARBA" id="ARBA00022967"/>
    </source>
</evidence>
<comment type="caution">
    <text evidence="6">The sequence shown here is derived from an EMBL/GenBank/DDBJ whole genome shotgun (WGS) entry which is preliminary data.</text>
</comment>
<organism evidence="6 7">
    <name type="scientific">Aerophobetes bacterium</name>
    <dbReference type="NCBI Taxonomy" id="2030807"/>
    <lineage>
        <taxon>Bacteria</taxon>
        <taxon>Candidatus Aerophobota</taxon>
    </lineage>
</organism>
<keyword evidence="2" id="KW-0547">Nucleotide-binding</keyword>
<proteinExistence type="predicted"/>
<dbReference type="InterPro" id="IPR003593">
    <property type="entry name" value="AAA+_ATPase"/>
</dbReference>
<dbReference type="GO" id="GO:0016887">
    <property type="term" value="F:ATP hydrolysis activity"/>
    <property type="evidence" value="ECO:0007669"/>
    <property type="project" value="InterPro"/>
</dbReference>
<dbReference type="SMART" id="SM00382">
    <property type="entry name" value="AAA"/>
    <property type="match status" value="1"/>
</dbReference>
<evidence type="ECO:0000313" key="6">
    <source>
        <dbReference type="EMBL" id="TET85075.1"/>
    </source>
</evidence>
<dbReference type="Gene3D" id="3.40.50.300">
    <property type="entry name" value="P-loop containing nucleotide triphosphate hydrolases"/>
    <property type="match status" value="1"/>
</dbReference>
<name>A0A523Y0Q6_UNCAE</name>
<keyword evidence="3 6" id="KW-0067">ATP-binding</keyword>
<dbReference type="EMBL" id="SOII01000162">
    <property type="protein sequence ID" value="TET85075.1"/>
    <property type="molecule type" value="Genomic_DNA"/>
</dbReference>
<accession>A0A523Y0Q6</accession>
<dbReference type="InterPro" id="IPR027417">
    <property type="entry name" value="P-loop_NTPase"/>
</dbReference>
<dbReference type="FunFam" id="3.40.50.300:FF:000134">
    <property type="entry name" value="Iron-enterobactin ABC transporter ATP-binding protein"/>
    <property type="match status" value="1"/>
</dbReference>
<protein>
    <submittedName>
        <fullName evidence="6">ABC transporter ATP-binding protein</fullName>
    </submittedName>
</protein>
<feature type="non-terminal residue" evidence="6">
    <location>
        <position position="263"/>
    </location>
</feature>
<evidence type="ECO:0000256" key="1">
    <source>
        <dbReference type="ARBA" id="ARBA00022448"/>
    </source>
</evidence>
<dbReference type="PANTHER" id="PTHR42794">
    <property type="entry name" value="HEMIN IMPORT ATP-BINDING PROTEIN HMUV"/>
    <property type="match status" value="1"/>
</dbReference>
<evidence type="ECO:0000256" key="2">
    <source>
        <dbReference type="ARBA" id="ARBA00022741"/>
    </source>
</evidence>
<keyword evidence="1" id="KW-0813">Transport</keyword>
<dbReference type="AlphaFoldDB" id="A0A523Y0Q6"/>
<evidence type="ECO:0000259" key="5">
    <source>
        <dbReference type="PROSITE" id="PS50893"/>
    </source>
</evidence>
<sequence length="263" mass="29912">MVGIDKDILLEIRNLCSGYKRKNILKGIDFLVRRGEFWGLIGPNGSGKTTLLKSITKILPAQKGNVFYDKKDIMKIPAKKLAQNIAVVPQVSVFHFSFTVEDFVLLGRIPYLPRFYLEGKNDYLIAEEAMRLTKTISFRQRRINELSEGEKQRVVIARSLAQKPTLLLLDEPAAHLDIRHQLDVFNLLKRLNREKGITIILVSHDLNLASQYASQLILLNEGKIFARGSPKEIINEENIWKVYGVKVKVTPGIKGNPLVNLWP</sequence>
<dbReference type="SUPFAM" id="SSF52540">
    <property type="entry name" value="P-loop containing nucleoside triphosphate hydrolases"/>
    <property type="match status" value="1"/>
</dbReference>
<gene>
    <name evidence="6" type="ORF">E3J32_02250</name>
</gene>
<dbReference type="PROSITE" id="PS50893">
    <property type="entry name" value="ABC_TRANSPORTER_2"/>
    <property type="match status" value="1"/>
</dbReference>
<evidence type="ECO:0000256" key="3">
    <source>
        <dbReference type="ARBA" id="ARBA00022840"/>
    </source>
</evidence>
<dbReference type="CDD" id="cd03214">
    <property type="entry name" value="ABC_Iron-Siderophores_B12_Hemin"/>
    <property type="match status" value="1"/>
</dbReference>